<sequence length="43" mass="4955">MTARLHSSSTGRHSLRKRDSAAENRVADRSNTLMTSSRQIRRR</sequence>
<evidence type="ECO:0000313" key="2">
    <source>
        <dbReference type="EMBL" id="CAA9461701.1"/>
    </source>
</evidence>
<feature type="compositionally biased region" description="Polar residues" evidence="1">
    <location>
        <begin position="29"/>
        <end position="43"/>
    </location>
</feature>
<feature type="compositionally biased region" description="Polar residues" evidence="1">
    <location>
        <begin position="1"/>
        <end position="12"/>
    </location>
</feature>
<name>A0A6J4RC83_9ACTN</name>
<accession>A0A6J4RC83</accession>
<evidence type="ECO:0000256" key="1">
    <source>
        <dbReference type="SAM" id="MobiDB-lite"/>
    </source>
</evidence>
<gene>
    <name evidence="2" type="ORF">AVDCRST_MAG38-149</name>
</gene>
<reference evidence="2" key="1">
    <citation type="submission" date="2020-02" db="EMBL/GenBank/DDBJ databases">
        <authorList>
            <person name="Meier V. D."/>
        </authorList>
    </citation>
    <scope>NUCLEOTIDE SEQUENCE</scope>
    <source>
        <strain evidence="2">AVDCRST_MAG38</strain>
    </source>
</reference>
<dbReference type="AlphaFoldDB" id="A0A6J4RC83"/>
<proteinExistence type="predicted"/>
<feature type="region of interest" description="Disordered" evidence="1">
    <location>
        <begin position="1"/>
        <end position="43"/>
    </location>
</feature>
<organism evidence="2">
    <name type="scientific">uncultured Solirubrobacteraceae bacterium</name>
    <dbReference type="NCBI Taxonomy" id="1162706"/>
    <lineage>
        <taxon>Bacteria</taxon>
        <taxon>Bacillati</taxon>
        <taxon>Actinomycetota</taxon>
        <taxon>Thermoleophilia</taxon>
        <taxon>Solirubrobacterales</taxon>
        <taxon>Solirubrobacteraceae</taxon>
        <taxon>environmental samples</taxon>
    </lineage>
</organism>
<protein>
    <submittedName>
        <fullName evidence="2">Uncharacterized protein</fullName>
    </submittedName>
</protein>
<feature type="compositionally biased region" description="Basic and acidic residues" evidence="1">
    <location>
        <begin position="17"/>
        <end position="28"/>
    </location>
</feature>
<dbReference type="EMBL" id="CADCVJ010000010">
    <property type="protein sequence ID" value="CAA9461701.1"/>
    <property type="molecule type" value="Genomic_DNA"/>
</dbReference>